<keyword evidence="4" id="KW-0274">FAD</keyword>
<protein>
    <submittedName>
        <fullName evidence="7">FAD-binding oxidoreductase</fullName>
    </submittedName>
</protein>
<evidence type="ECO:0000256" key="2">
    <source>
        <dbReference type="ARBA" id="ARBA00005466"/>
    </source>
</evidence>
<comment type="cofactor">
    <cofactor evidence="1">
        <name>FAD</name>
        <dbReference type="ChEBI" id="CHEBI:57692"/>
    </cofactor>
</comment>
<dbReference type="InterPro" id="IPR016167">
    <property type="entry name" value="FAD-bd_PCMH_sub1"/>
</dbReference>
<dbReference type="InterPro" id="IPR016166">
    <property type="entry name" value="FAD-bd_PCMH"/>
</dbReference>
<evidence type="ECO:0000256" key="5">
    <source>
        <dbReference type="ARBA" id="ARBA00023002"/>
    </source>
</evidence>
<dbReference type="RefSeq" id="WP_204912530.1">
    <property type="nucleotide sequence ID" value="NZ_BAAAYR010000001.1"/>
</dbReference>
<evidence type="ECO:0000256" key="4">
    <source>
        <dbReference type="ARBA" id="ARBA00022827"/>
    </source>
</evidence>
<dbReference type="InterPro" id="IPR006093">
    <property type="entry name" value="Oxy_OxRdtase_FAD_BS"/>
</dbReference>
<sequence length="475" mass="48467">MTVTRTSAPTTPVTTARNGLDGVLARPGDPRYDEAVATYNLASPLHPSAALTARSTDDVVAAVRAARRAGLAVRSQSTGHGAGSQASLDGTVLVRTALDVPVRVDPDARTAHVPAGATWADVVTAAEPYGLAALHGSSPTVGVVGNVLGGGISFYGRGHGVAANHVRSITLVLADGRPVVADADHEPELFWALRGGGGGFGVVTEIEVELIEMTAVVTGGTFWDASDAAVVATLWEAWTAAAPTAATTSLRLMNLPPLPGVPPMITGRQVLVLDGAVQVPRAADLDLAHRVVADLLEPLRAAATPVLDTWHVASPSRLTLTHLDPPDPIPYRGEHALLHPLGAAGVARFVEAAGPGSGTTIVSAELRQLGGAFAAPERPGGAFDCTDAAFAYVGLGLATPDGAGATADDLARIAVATGPWRTGFTAPTFVEGRTQPQRTFDDATVARVDAVRRTVDPDGVFAGGVAPVVDRPAAA</sequence>
<dbReference type="Gene3D" id="3.30.43.10">
    <property type="entry name" value="Uridine Diphospho-n-acetylenolpyruvylglucosamine Reductase, domain 2"/>
    <property type="match status" value="1"/>
</dbReference>
<dbReference type="PROSITE" id="PS00862">
    <property type="entry name" value="OX2_COVAL_FAD"/>
    <property type="match status" value="1"/>
</dbReference>
<accession>A0ABP6WJB1</accession>
<keyword evidence="3" id="KW-0285">Flavoprotein</keyword>
<dbReference type="Gene3D" id="3.40.462.20">
    <property type="match status" value="1"/>
</dbReference>
<feature type="domain" description="FAD-binding PCMH-type" evidence="6">
    <location>
        <begin position="43"/>
        <end position="213"/>
    </location>
</feature>
<gene>
    <name evidence="7" type="ORF">GCM10022197_03350</name>
</gene>
<evidence type="ECO:0000256" key="3">
    <source>
        <dbReference type="ARBA" id="ARBA00022630"/>
    </source>
</evidence>
<dbReference type="SUPFAM" id="SSF56176">
    <property type="entry name" value="FAD-binding/transporter-associated domain-like"/>
    <property type="match status" value="1"/>
</dbReference>
<dbReference type="Gene3D" id="3.30.465.10">
    <property type="match status" value="1"/>
</dbReference>
<dbReference type="EMBL" id="BAAAYR010000001">
    <property type="protein sequence ID" value="GAA3551731.1"/>
    <property type="molecule type" value="Genomic_DNA"/>
</dbReference>
<evidence type="ECO:0000313" key="8">
    <source>
        <dbReference type="Proteomes" id="UP001500767"/>
    </source>
</evidence>
<comment type="caution">
    <text evidence="7">The sequence shown here is derived from an EMBL/GenBank/DDBJ whole genome shotgun (WGS) entry which is preliminary data.</text>
</comment>
<evidence type="ECO:0000313" key="7">
    <source>
        <dbReference type="EMBL" id="GAA3551731.1"/>
    </source>
</evidence>
<dbReference type="InterPro" id="IPR016169">
    <property type="entry name" value="FAD-bd_PCMH_sub2"/>
</dbReference>
<comment type="similarity">
    <text evidence="2">Belongs to the oxygen-dependent FAD-linked oxidoreductase family.</text>
</comment>
<keyword evidence="8" id="KW-1185">Reference proteome</keyword>
<dbReference type="Pfam" id="PF01565">
    <property type="entry name" value="FAD_binding_4"/>
    <property type="match status" value="1"/>
</dbReference>
<dbReference type="InterPro" id="IPR050416">
    <property type="entry name" value="FAD-linked_Oxidoreductase"/>
</dbReference>
<evidence type="ECO:0000259" key="6">
    <source>
        <dbReference type="PROSITE" id="PS51387"/>
    </source>
</evidence>
<dbReference type="PANTHER" id="PTHR42973">
    <property type="entry name" value="BINDING OXIDOREDUCTASE, PUTATIVE (AFU_ORTHOLOGUE AFUA_1G17690)-RELATED"/>
    <property type="match status" value="1"/>
</dbReference>
<proteinExistence type="inferred from homology"/>
<dbReference type="InterPro" id="IPR036318">
    <property type="entry name" value="FAD-bd_PCMH-like_sf"/>
</dbReference>
<dbReference type="Proteomes" id="UP001500767">
    <property type="component" value="Unassembled WGS sequence"/>
</dbReference>
<organism evidence="7 8">
    <name type="scientific">Microlunatus spumicola</name>
    <dbReference type="NCBI Taxonomy" id="81499"/>
    <lineage>
        <taxon>Bacteria</taxon>
        <taxon>Bacillati</taxon>
        <taxon>Actinomycetota</taxon>
        <taxon>Actinomycetes</taxon>
        <taxon>Propionibacteriales</taxon>
        <taxon>Propionibacteriaceae</taxon>
        <taxon>Microlunatus</taxon>
    </lineage>
</organism>
<name>A0ABP6WJB1_9ACTN</name>
<reference evidence="8" key="1">
    <citation type="journal article" date="2019" name="Int. J. Syst. Evol. Microbiol.">
        <title>The Global Catalogue of Microorganisms (GCM) 10K type strain sequencing project: providing services to taxonomists for standard genome sequencing and annotation.</title>
        <authorList>
            <consortium name="The Broad Institute Genomics Platform"/>
            <consortium name="The Broad Institute Genome Sequencing Center for Infectious Disease"/>
            <person name="Wu L."/>
            <person name="Ma J."/>
        </authorList>
    </citation>
    <scope>NUCLEOTIDE SEQUENCE [LARGE SCALE GENOMIC DNA]</scope>
    <source>
        <strain evidence="8">JCM 16540</strain>
    </source>
</reference>
<dbReference type="InterPro" id="IPR006094">
    <property type="entry name" value="Oxid_FAD_bind_N"/>
</dbReference>
<evidence type="ECO:0000256" key="1">
    <source>
        <dbReference type="ARBA" id="ARBA00001974"/>
    </source>
</evidence>
<dbReference type="PROSITE" id="PS51387">
    <property type="entry name" value="FAD_PCMH"/>
    <property type="match status" value="1"/>
</dbReference>
<dbReference type="PANTHER" id="PTHR42973:SF39">
    <property type="entry name" value="FAD-BINDING PCMH-TYPE DOMAIN-CONTAINING PROTEIN"/>
    <property type="match status" value="1"/>
</dbReference>
<keyword evidence="5" id="KW-0560">Oxidoreductase</keyword>